<keyword evidence="6 7" id="KW-0676">Redox-active center</keyword>
<evidence type="ECO:0000259" key="9">
    <source>
        <dbReference type="Pfam" id="PF13098"/>
    </source>
</evidence>
<dbReference type="NCBIfam" id="NF008657">
    <property type="entry name" value="PRK11657.1"/>
    <property type="match status" value="1"/>
</dbReference>
<evidence type="ECO:0000256" key="1">
    <source>
        <dbReference type="ARBA" id="ARBA00004418"/>
    </source>
</evidence>
<keyword evidence="3 7" id="KW-0732">Signal</keyword>
<feature type="domain" description="Disulphide bond isomerase DsbC/G N-terminal" evidence="8">
    <location>
        <begin position="18"/>
        <end position="85"/>
    </location>
</feature>
<evidence type="ECO:0000256" key="4">
    <source>
        <dbReference type="ARBA" id="ARBA00022764"/>
    </source>
</evidence>
<evidence type="ECO:0000256" key="7">
    <source>
        <dbReference type="RuleBase" id="RU364038"/>
    </source>
</evidence>
<feature type="domain" description="Thioredoxin-like fold" evidence="9">
    <location>
        <begin position="118"/>
        <end position="247"/>
    </location>
</feature>
<dbReference type="Pfam" id="PF10411">
    <property type="entry name" value="DsbC_N"/>
    <property type="match status" value="1"/>
</dbReference>
<sequence>MKHCLYFIALFLPTLSFASEDIPAVVKHFAEQQEIKNIKEIDAPGGVKSWIGQYQDMGVTLFLTPDAKHVISGYLYDDKGKNISEEYFQKEIYIPLGREMWQTLNKTQPLKEGADTAPRKVFVFADPFCPYCKTFWAEAQPWVKAGKVQLNTLLVAFLNPKSGTNATAILNAADPVSAWKEYELSGGKTLPKYEGGTSRETFNQLQQHQKLMDDLGASATPAIYYMNNKNELQQVVGMPDQKQLLDMFGPKPE</sequence>
<feature type="signal peptide" evidence="7">
    <location>
        <begin position="1"/>
        <end position="18"/>
    </location>
</feature>
<comment type="subcellular location">
    <subcellularLocation>
        <location evidence="1 7">Periplasm</location>
    </subcellularLocation>
</comment>
<organism evidence="10">
    <name type="scientific">Pseudomonas tritici</name>
    <dbReference type="NCBI Taxonomy" id="2745518"/>
    <lineage>
        <taxon>Bacteria</taxon>
        <taxon>Pseudomonadati</taxon>
        <taxon>Pseudomonadota</taxon>
        <taxon>Gammaproteobacteria</taxon>
        <taxon>Pseudomonadales</taxon>
        <taxon>Pseudomonadaceae</taxon>
        <taxon>Pseudomonas</taxon>
    </lineage>
</organism>
<comment type="caution">
    <text evidence="10">The sequence shown here is derived from an EMBL/GenBank/DDBJ whole genome shotgun (WGS) entry which is preliminary data.</text>
</comment>
<dbReference type="EMBL" id="JABWQF010000008">
    <property type="protein sequence ID" value="MBC3293032.1"/>
    <property type="molecule type" value="Genomic_DNA"/>
</dbReference>
<dbReference type="Gene3D" id="3.40.30.10">
    <property type="entry name" value="Glutaredoxin"/>
    <property type="match status" value="1"/>
</dbReference>
<dbReference type="AlphaFoldDB" id="A0A8H9YQU5"/>
<protein>
    <recommendedName>
        <fullName evidence="7">Thiol:disulfide interchange protein</fullName>
    </recommendedName>
</protein>
<evidence type="ECO:0000313" key="10">
    <source>
        <dbReference type="EMBL" id="MBC3293032.1"/>
    </source>
</evidence>
<feature type="chain" id="PRO_5034309927" description="Thiol:disulfide interchange protein" evidence="7">
    <location>
        <begin position="19"/>
        <end position="253"/>
    </location>
</feature>
<keyword evidence="5" id="KW-1015">Disulfide bond</keyword>
<dbReference type="CDD" id="cd03020">
    <property type="entry name" value="DsbA_DsbC_DsbG"/>
    <property type="match status" value="1"/>
</dbReference>
<proteinExistence type="inferred from homology"/>
<dbReference type="SUPFAM" id="SSF52833">
    <property type="entry name" value="Thioredoxin-like"/>
    <property type="match status" value="1"/>
</dbReference>
<accession>A0A8H9YQU5</accession>
<dbReference type="InterPro" id="IPR036249">
    <property type="entry name" value="Thioredoxin-like_sf"/>
</dbReference>
<dbReference type="InterPro" id="IPR033954">
    <property type="entry name" value="DiS-bond_Isoase_DsbC/G"/>
</dbReference>
<dbReference type="InterPro" id="IPR051470">
    <property type="entry name" value="Thiol:disulfide_interchange"/>
</dbReference>
<dbReference type="InterPro" id="IPR009094">
    <property type="entry name" value="DiS-bond_isomerase_DsbC/G_N_sf"/>
</dbReference>
<evidence type="ECO:0000256" key="6">
    <source>
        <dbReference type="ARBA" id="ARBA00023284"/>
    </source>
</evidence>
<evidence type="ECO:0000256" key="5">
    <source>
        <dbReference type="ARBA" id="ARBA00023157"/>
    </source>
</evidence>
<dbReference type="InterPro" id="IPR018950">
    <property type="entry name" value="DiS-bond_isomerase_DsbC/G_N"/>
</dbReference>
<dbReference type="PANTHER" id="PTHR35272">
    <property type="entry name" value="THIOL:DISULFIDE INTERCHANGE PROTEIN DSBC-RELATED"/>
    <property type="match status" value="1"/>
</dbReference>
<dbReference type="PANTHER" id="PTHR35272:SF4">
    <property type="entry name" value="THIOL:DISULFIDE INTERCHANGE PROTEIN DSBG"/>
    <property type="match status" value="1"/>
</dbReference>
<dbReference type="InterPro" id="IPR012336">
    <property type="entry name" value="Thioredoxin-like_fold"/>
</dbReference>
<gene>
    <name evidence="10" type="primary">dsbG</name>
    <name evidence="10" type="ORF">HU722_16055</name>
</gene>
<dbReference type="Pfam" id="PF13098">
    <property type="entry name" value="Thioredoxin_2"/>
    <property type="match status" value="1"/>
</dbReference>
<comment type="function">
    <text evidence="7">Required for disulfide bond formation in some periplasmic proteins. Acts by transferring its disulfide bond to other proteins and is reduced in the process.</text>
</comment>
<evidence type="ECO:0000259" key="8">
    <source>
        <dbReference type="Pfam" id="PF10411"/>
    </source>
</evidence>
<name>A0A8H9YQU5_9PSED</name>
<comment type="similarity">
    <text evidence="2 7">Belongs to the thioredoxin family. DsbC subfamily.</text>
</comment>
<dbReference type="Gene3D" id="3.10.450.70">
    <property type="entry name" value="Disulphide bond isomerase, DsbC/G, N-terminal"/>
    <property type="match status" value="1"/>
</dbReference>
<dbReference type="SUPFAM" id="SSF54423">
    <property type="entry name" value="DsbC/DsbG N-terminal domain-like"/>
    <property type="match status" value="1"/>
</dbReference>
<evidence type="ECO:0000256" key="2">
    <source>
        <dbReference type="ARBA" id="ARBA00009813"/>
    </source>
</evidence>
<dbReference type="GO" id="GO:0042597">
    <property type="term" value="C:periplasmic space"/>
    <property type="evidence" value="ECO:0007669"/>
    <property type="project" value="UniProtKB-SubCell"/>
</dbReference>
<reference evidence="10" key="1">
    <citation type="journal article" date="2020" name="Microorganisms">
        <title>Reliable Identification of Environmental Pseudomonas Isolates Using the rpoD Gene.</title>
        <authorList>
            <consortium name="The Broad Institute Genome Sequencing Platform"/>
            <person name="Girard L."/>
            <person name="Lood C."/>
            <person name="Rokni-Zadeh H."/>
            <person name="van Noort V."/>
            <person name="Lavigne R."/>
            <person name="De Mot R."/>
        </authorList>
    </citation>
    <scope>NUCLEOTIDE SEQUENCE [LARGE SCALE GENOMIC DNA]</scope>
    <source>
        <strain evidence="10">SWRI145</strain>
    </source>
</reference>
<evidence type="ECO:0000256" key="3">
    <source>
        <dbReference type="ARBA" id="ARBA00022729"/>
    </source>
</evidence>
<keyword evidence="4 7" id="KW-0574">Periplasm</keyword>